<comment type="cofactor">
    <cofactor evidence="1">
        <name>Mg(2+)</name>
        <dbReference type="ChEBI" id="CHEBI:18420"/>
    </cofactor>
    <text evidence="1">Binds 2 magnesium ions per subunit.</text>
</comment>
<keyword evidence="2" id="KW-0378">Hydrolase</keyword>
<name>A0A146KFS1_9EUKA</name>
<dbReference type="Pfam" id="PF03747">
    <property type="entry name" value="ADP_ribosyl_GH"/>
    <property type="match status" value="1"/>
</dbReference>
<evidence type="ECO:0000256" key="1">
    <source>
        <dbReference type="PIRSR" id="PIRSR605502-1"/>
    </source>
</evidence>
<reference evidence="2" key="1">
    <citation type="submission" date="2015-07" db="EMBL/GenBank/DDBJ databases">
        <title>Adaptation to a free-living lifestyle via gene acquisitions in the diplomonad Trepomonas sp. PC1.</title>
        <authorList>
            <person name="Xu F."/>
            <person name="Jerlstrom-Hultqvist J."/>
            <person name="Kolisko M."/>
            <person name="Simpson A.G.B."/>
            <person name="Roger A.J."/>
            <person name="Svard S.G."/>
            <person name="Andersson J.O."/>
        </authorList>
    </citation>
    <scope>NUCLEOTIDE SEQUENCE</scope>
    <source>
        <strain evidence="2">PC1</strain>
    </source>
</reference>
<protein>
    <submittedName>
        <fullName evidence="2">ADP-ribosylglycohydrolase</fullName>
    </submittedName>
</protein>
<feature type="binding site" evidence="1">
    <location>
        <position position="93"/>
    </location>
    <ligand>
        <name>Mg(2+)</name>
        <dbReference type="ChEBI" id="CHEBI:18420"/>
        <label>1</label>
    </ligand>
</feature>
<proteinExistence type="predicted"/>
<feature type="binding site" evidence="1">
    <location>
        <position position="331"/>
    </location>
    <ligand>
        <name>Mg(2+)</name>
        <dbReference type="ChEBI" id="CHEBI:18420"/>
        <label>1</label>
    </ligand>
</feature>
<gene>
    <name evidence="2" type="ORF">TPC1_11403</name>
</gene>
<feature type="binding site" evidence="1">
    <location>
        <position position="328"/>
    </location>
    <ligand>
        <name>Mg(2+)</name>
        <dbReference type="ChEBI" id="CHEBI:18420"/>
        <label>1</label>
    </ligand>
</feature>
<feature type="binding site" evidence="1">
    <location>
        <position position="95"/>
    </location>
    <ligand>
        <name>Mg(2+)</name>
        <dbReference type="ChEBI" id="CHEBI:18420"/>
        <label>1</label>
    </ligand>
</feature>
<dbReference type="GO" id="GO:0016787">
    <property type="term" value="F:hydrolase activity"/>
    <property type="evidence" value="ECO:0007669"/>
    <property type="project" value="UniProtKB-KW"/>
</dbReference>
<keyword evidence="1" id="KW-0479">Metal-binding</keyword>
<dbReference type="SUPFAM" id="SSF101478">
    <property type="entry name" value="ADP-ribosylglycohydrolase"/>
    <property type="match status" value="1"/>
</dbReference>
<dbReference type="GO" id="GO:0046872">
    <property type="term" value="F:metal ion binding"/>
    <property type="evidence" value="ECO:0007669"/>
    <property type="project" value="UniProtKB-KW"/>
</dbReference>
<dbReference type="InterPro" id="IPR005502">
    <property type="entry name" value="Ribosyl_crysJ1"/>
</dbReference>
<dbReference type="AlphaFoldDB" id="A0A146KFS1"/>
<feature type="non-terminal residue" evidence="2">
    <location>
        <position position="1"/>
    </location>
</feature>
<dbReference type="Gene3D" id="1.10.4080.10">
    <property type="entry name" value="ADP-ribosylation/Crystallin J1"/>
    <property type="match status" value="1"/>
</dbReference>
<feature type="binding site" evidence="1">
    <location>
        <position position="330"/>
    </location>
    <ligand>
        <name>Mg(2+)</name>
        <dbReference type="ChEBI" id="CHEBI:18420"/>
        <label>1</label>
    </ligand>
</feature>
<dbReference type="InterPro" id="IPR050792">
    <property type="entry name" value="ADP-ribosylglycohydrolase"/>
</dbReference>
<dbReference type="EMBL" id="GDID01001044">
    <property type="protein sequence ID" value="JAP95562.1"/>
    <property type="molecule type" value="Transcribed_RNA"/>
</dbReference>
<feature type="binding site" evidence="1">
    <location>
        <position position="94"/>
    </location>
    <ligand>
        <name>Mg(2+)</name>
        <dbReference type="ChEBI" id="CHEBI:18420"/>
        <label>1</label>
    </ligand>
</feature>
<evidence type="ECO:0000313" key="2">
    <source>
        <dbReference type="EMBL" id="JAP95562.1"/>
    </source>
</evidence>
<accession>A0A146KFS1</accession>
<keyword evidence="1" id="KW-0460">Magnesium</keyword>
<dbReference type="PANTHER" id="PTHR16222">
    <property type="entry name" value="ADP-RIBOSYLGLYCOHYDROLASE"/>
    <property type="match status" value="1"/>
</dbReference>
<dbReference type="PANTHER" id="PTHR16222:SF12">
    <property type="entry name" value="ADP-RIBOSYLGLYCOHYDROLASE-RELATED"/>
    <property type="match status" value="1"/>
</dbReference>
<organism evidence="2">
    <name type="scientific">Trepomonas sp. PC1</name>
    <dbReference type="NCBI Taxonomy" id="1076344"/>
    <lineage>
        <taxon>Eukaryota</taxon>
        <taxon>Metamonada</taxon>
        <taxon>Diplomonadida</taxon>
        <taxon>Hexamitidae</taxon>
        <taxon>Hexamitinae</taxon>
        <taxon>Trepomonas</taxon>
    </lineage>
</organism>
<dbReference type="InterPro" id="IPR036705">
    <property type="entry name" value="Ribosyl_crysJ1_sf"/>
</dbReference>
<sequence>KQQIQEFMLSQNNEQQKLIFALLGNIIGDALGGPYEFFRYTQQITKKHEGILKFPTTEKQMEQLFASDSIMINGPPTNVNFNLRFGALPGQWTDDSCQMLVLCDVIGKYKKVIGSEIHWGIDDWMKHAFKLPYCERLYKYNKKIKGEQTAYGIGATTFDTIVWFQQLKAKRHDLVEDLFTEVGTENSCGNGALMRNSPTFVFKETKTAMIQAWKQAKTTHRGDDQAVCCMLHTFIGNSYIYQQNLVDDKPDFDIFKQNCSELNIEISETMNKILNSQSPFDWKDKKFCPKVSECTGGYACDCIAIVLNYFWYEKPIEGLQELAMRGGDADSNAAVLGAIYGAKYGVEAFASNWVEAILQFDEFGYVCTAIN</sequence>
<feature type="non-terminal residue" evidence="2">
    <location>
        <position position="371"/>
    </location>
</feature>